<gene>
    <name evidence="1" type="ORF">CB0940_07507</name>
    <name evidence="2" type="ORF">RHO25_008105</name>
</gene>
<evidence type="ECO:0000313" key="2">
    <source>
        <dbReference type="EMBL" id="WPB03466.1"/>
    </source>
</evidence>
<proteinExistence type="predicted"/>
<dbReference type="Proteomes" id="UP001302367">
    <property type="component" value="Chromosome 5"/>
</dbReference>
<name>A0A2G5H8N2_CERBT</name>
<evidence type="ECO:0000313" key="1">
    <source>
        <dbReference type="EMBL" id="PIA88887.1"/>
    </source>
</evidence>
<dbReference type="Proteomes" id="UP000230605">
    <property type="component" value="Chromosome 5"/>
</dbReference>
<reference evidence="2 4" key="2">
    <citation type="submission" date="2023-09" db="EMBL/GenBank/DDBJ databases">
        <title>Complete-Gapless Cercospora beticola genome.</title>
        <authorList>
            <person name="Wyatt N.A."/>
            <person name="Spanner R.E."/>
            <person name="Bolton M.D."/>
        </authorList>
    </citation>
    <scope>NUCLEOTIDE SEQUENCE [LARGE SCALE GENOMIC DNA]</scope>
    <source>
        <strain evidence="2">Cb09-40</strain>
    </source>
</reference>
<dbReference type="OrthoDB" id="3621341at2759"/>
<protein>
    <submittedName>
        <fullName evidence="1">Uncharacterized protein</fullName>
    </submittedName>
</protein>
<organism evidence="1 3">
    <name type="scientific">Cercospora beticola</name>
    <name type="common">Sugarbeet leaf spot fungus</name>
    <dbReference type="NCBI Taxonomy" id="122368"/>
    <lineage>
        <taxon>Eukaryota</taxon>
        <taxon>Fungi</taxon>
        <taxon>Dikarya</taxon>
        <taxon>Ascomycota</taxon>
        <taxon>Pezizomycotina</taxon>
        <taxon>Dothideomycetes</taxon>
        <taxon>Dothideomycetidae</taxon>
        <taxon>Mycosphaerellales</taxon>
        <taxon>Mycosphaerellaceae</taxon>
        <taxon>Cercospora</taxon>
    </lineage>
</organism>
<reference evidence="1 3" key="1">
    <citation type="submission" date="2015-10" db="EMBL/GenBank/DDBJ databases">
        <title>The cercosporin biosynthetic gene cluster was horizontally transferred to several fungal lineages and shown to be expanded in Cercospora beticola based on microsynteny with recipient genomes.</title>
        <authorList>
            <person name="De Jonge R."/>
            <person name="Ebert M.K."/>
            <person name="Suttle J.C."/>
            <person name="Jurick Ii W.M."/>
            <person name="Secor G.A."/>
            <person name="Thomma B.P."/>
            <person name="Van De Peer Y."/>
            <person name="Bolton M.D."/>
        </authorList>
    </citation>
    <scope>NUCLEOTIDE SEQUENCE [LARGE SCALE GENOMIC DNA]</scope>
    <source>
        <strain evidence="1 3">09-40</strain>
    </source>
</reference>
<evidence type="ECO:0000313" key="4">
    <source>
        <dbReference type="Proteomes" id="UP001302367"/>
    </source>
</evidence>
<sequence>MAFLLYGNATDPFVGLNVSEGEQLIHTMRTVAGSYQLLPGPNIEYEDLRDIIEWSAWIYQGRGALKMAKVLRDTLWRRKLCGAEEDMWFRFTLEKWLIHGAGTPSGLSWTERDRLAEKMDELYATTA</sequence>
<keyword evidence="4" id="KW-1185">Reference proteome</keyword>
<dbReference type="AlphaFoldDB" id="A0A2G5H8N2"/>
<evidence type="ECO:0000313" key="3">
    <source>
        <dbReference type="Proteomes" id="UP000230605"/>
    </source>
</evidence>
<accession>A0A2G5H8N2</accession>
<dbReference type="EMBL" id="LKMD01000108">
    <property type="protein sequence ID" value="PIA88887.1"/>
    <property type="molecule type" value="Genomic_DNA"/>
</dbReference>
<dbReference type="EMBL" id="CP134188">
    <property type="protein sequence ID" value="WPB03466.1"/>
    <property type="molecule type" value="Genomic_DNA"/>
</dbReference>